<keyword evidence="9 12" id="KW-0368">Histidine biosynthesis</keyword>
<comment type="caution">
    <text evidence="15">The sequence shown here is derived from an EMBL/GenBank/DDBJ whole genome shotgun (WGS) entry which is preliminary data.</text>
</comment>
<evidence type="ECO:0000256" key="2">
    <source>
        <dbReference type="ARBA" id="ARBA00011738"/>
    </source>
</evidence>
<dbReference type="Pfam" id="PF02882">
    <property type="entry name" value="THF_DHG_CYH_C"/>
    <property type="match status" value="1"/>
</dbReference>
<dbReference type="PANTHER" id="PTHR48099:SF5">
    <property type="entry name" value="C-1-TETRAHYDROFOLATE SYNTHASE, CYTOPLASMIC"/>
    <property type="match status" value="1"/>
</dbReference>
<dbReference type="EC" id="3.5.4.9" evidence="12"/>
<gene>
    <name evidence="12" type="primary">folD</name>
    <name evidence="15" type="ORF">C3729_03340</name>
</gene>
<dbReference type="EC" id="1.5.1.5" evidence="12"/>
<dbReference type="PROSITE" id="PS00766">
    <property type="entry name" value="THF_DHG_CYH_1"/>
    <property type="match status" value="1"/>
</dbReference>
<evidence type="ECO:0000256" key="5">
    <source>
        <dbReference type="ARBA" id="ARBA00022755"/>
    </source>
</evidence>
<comment type="function">
    <text evidence="12">Catalyzes the oxidation of 5,10-methylenetetrahydrofolate to 5,10-methenyltetrahydrofolate and then the hydrolysis of 5,10-methenyltetrahydrofolate to 10-formyltetrahydrofolate.</text>
</comment>
<organism evidence="15 16">
    <name type="scientific">Cloacibacterium normanense</name>
    <dbReference type="NCBI Taxonomy" id="237258"/>
    <lineage>
        <taxon>Bacteria</taxon>
        <taxon>Pseudomonadati</taxon>
        <taxon>Bacteroidota</taxon>
        <taxon>Flavobacteriia</taxon>
        <taxon>Flavobacteriales</taxon>
        <taxon>Weeksellaceae</taxon>
    </lineage>
</organism>
<dbReference type="GO" id="GO:0009086">
    <property type="term" value="P:methionine biosynthetic process"/>
    <property type="evidence" value="ECO:0007669"/>
    <property type="project" value="UniProtKB-KW"/>
</dbReference>
<dbReference type="Gene3D" id="3.40.50.720">
    <property type="entry name" value="NAD(P)-binding Rossmann-like Domain"/>
    <property type="match status" value="1"/>
</dbReference>
<evidence type="ECO:0000313" key="15">
    <source>
        <dbReference type="EMBL" id="PPZ92029.1"/>
    </source>
</evidence>
<keyword evidence="7 12" id="KW-0521">NADP</keyword>
<evidence type="ECO:0000259" key="14">
    <source>
        <dbReference type="Pfam" id="PF02882"/>
    </source>
</evidence>
<evidence type="ECO:0000256" key="7">
    <source>
        <dbReference type="ARBA" id="ARBA00022857"/>
    </source>
</evidence>
<keyword evidence="5 12" id="KW-0658">Purine biosynthesis</keyword>
<evidence type="ECO:0000259" key="13">
    <source>
        <dbReference type="Pfam" id="PF00763"/>
    </source>
</evidence>
<dbReference type="SUPFAM" id="SSF53223">
    <property type="entry name" value="Aminoacid dehydrogenase-like, N-terminal domain"/>
    <property type="match status" value="1"/>
</dbReference>
<comment type="similarity">
    <text evidence="12">Belongs to the tetrahydrofolate dehydrogenase/cyclohydrolase family.</text>
</comment>
<evidence type="ECO:0000256" key="9">
    <source>
        <dbReference type="ARBA" id="ARBA00023102"/>
    </source>
</evidence>
<evidence type="ECO:0000256" key="12">
    <source>
        <dbReference type="HAMAP-Rule" id="MF_01576"/>
    </source>
</evidence>
<comment type="pathway">
    <text evidence="1 12">One-carbon metabolism; tetrahydrofolate interconversion.</text>
</comment>
<feature type="binding site" evidence="12">
    <location>
        <position position="235"/>
    </location>
    <ligand>
        <name>NADP(+)</name>
        <dbReference type="ChEBI" id="CHEBI:58349"/>
    </ligand>
</feature>
<dbReference type="PRINTS" id="PR00085">
    <property type="entry name" value="THFDHDRGNASE"/>
</dbReference>
<comment type="catalytic activity">
    <reaction evidence="12">
        <text>(6R)-5,10-methenyltetrahydrofolate + H2O = (6R)-10-formyltetrahydrofolate + H(+)</text>
        <dbReference type="Rhea" id="RHEA:23700"/>
        <dbReference type="ChEBI" id="CHEBI:15377"/>
        <dbReference type="ChEBI" id="CHEBI:15378"/>
        <dbReference type="ChEBI" id="CHEBI:57455"/>
        <dbReference type="ChEBI" id="CHEBI:195366"/>
        <dbReference type="EC" id="3.5.4.9"/>
    </reaction>
</comment>
<keyword evidence="11 12" id="KW-0511">Multifunctional enzyme</keyword>
<dbReference type="GO" id="GO:0000105">
    <property type="term" value="P:L-histidine biosynthetic process"/>
    <property type="evidence" value="ECO:0007669"/>
    <property type="project" value="UniProtKB-KW"/>
</dbReference>
<dbReference type="InterPro" id="IPR046346">
    <property type="entry name" value="Aminoacid_DH-like_N_sf"/>
</dbReference>
<protein>
    <recommendedName>
        <fullName evidence="12">Bifunctional protein FolD</fullName>
    </recommendedName>
    <domain>
        <recommendedName>
            <fullName evidence="12">Methylenetetrahydrofolate dehydrogenase</fullName>
            <ecNumber evidence="12">1.5.1.5</ecNumber>
        </recommendedName>
    </domain>
    <domain>
        <recommendedName>
            <fullName evidence="12">Methenyltetrahydrofolate cyclohydrolase</fullName>
            <ecNumber evidence="12">3.5.4.9</ecNumber>
        </recommendedName>
    </domain>
</protein>
<dbReference type="GO" id="GO:0004477">
    <property type="term" value="F:methenyltetrahydrofolate cyclohydrolase activity"/>
    <property type="evidence" value="ECO:0007669"/>
    <property type="project" value="UniProtKB-UniRule"/>
</dbReference>
<comment type="subunit">
    <text evidence="2 12">Homodimer.</text>
</comment>
<dbReference type="CDD" id="cd01080">
    <property type="entry name" value="NAD_bind_m-THF_DH_Cyclohyd"/>
    <property type="match status" value="1"/>
</dbReference>
<feature type="binding site" evidence="12">
    <location>
        <begin position="165"/>
        <end position="167"/>
    </location>
    <ligand>
        <name>NADP(+)</name>
        <dbReference type="ChEBI" id="CHEBI:58349"/>
    </ligand>
</feature>
<name>A0A2S7I671_9FLAO</name>
<reference evidence="15 16" key="1">
    <citation type="submission" date="2018-02" db="EMBL/GenBank/DDBJ databases">
        <title>Draft genome sequence of bacterial isolates from marine environment.</title>
        <authorList>
            <person name="Singh S.K."/>
            <person name="Hill R."/>
            <person name="Major S."/>
            <person name="Cai H."/>
            <person name="Li Y."/>
        </authorList>
    </citation>
    <scope>NUCLEOTIDE SEQUENCE [LARGE SCALE GENOMIC DNA]</scope>
    <source>
        <strain evidence="15 16">IMET F</strain>
    </source>
</reference>
<dbReference type="PANTHER" id="PTHR48099">
    <property type="entry name" value="C-1-TETRAHYDROFOLATE SYNTHASE, CYTOPLASMIC-RELATED"/>
    <property type="match status" value="1"/>
</dbReference>
<dbReference type="FunFam" id="3.40.50.10860:FF:000005">
    <property type="entry name" value="C-1-tetrahydrofolate synthase, cytoplasmic, putative"/>
    <property type="match status" value="1"/>
</dbReference>
<dbReference type="GO" id="GO:0005829">
    <property type="term" value="C:cytosol"/>
    <property type="evidence" value="ECO:0007669"/>
    <property type="project" value="TreeGrafter"/>
</dbReference>
<feature type="domain" description="Tetrahydrofolate dehydrogenase/cyclohydrolase NAD(P)-binding" evidence="14">
    <location>
        <begin position="139"/>
        <end position="290"/>
    </location>
</feature>
<dbReference type="GO" id="GO:0006164">
    <property type="term" value="P:purine nucleotide biosynthetic process"/>
    <property type="evidence" value="ECO:0007669"/>
    <property type="project" value="UniProtKB-KW"/>
</dbReference>
<comment type="catalytic activity">
    <reaction evidence="12">
        <text>(6R)-5,10-methylene-5,6,7,8-tetrahydrofolate + NADP(+) = (6R)-5,10-methenyltetrahydrofolate + NADPH</text>
        <dbReference type="Rhea" id="RHEA:22812"/>
        <dbReference type="ChEBI" id="CHEBI:15636"/>
        <dbReference type="ChEBI" id="CHEBI:57455"/>
        <dbReference type="ChEBI" id="CHEBI:57783"/>
        <dbReference type="ChEBI" id="CHEBI:58349"/>
        <dbReference type="EC" id="1.5.1.5"/>
    </reaction>
</comment>
<feature type="domain" description="Tetrahydrofolate dehydrogenase/cyclohydrolase catalytic" evidence="13">
    <location>
        <begin position="5"/>
        <end position="120"/>
    </location>
</feature>
<dbReference type="Pfam" id="PF00763">
    <property type="entry name" value="THF_DHG_CYH"/>
    <property type="match status" value="1"/>
</dbReference>
<keyword evidence="6 12" id="KW-0378">Hydrolase</keyword>
<dbReference type="InterPro" id="IPR020630">
    <property type="entry name" value="THF_DH/CycHdrlase_cat_dom"/>
</dbReference>
<sequence length="295" mass="32354">MAQILDGLKVSKEIKVEIKADVEKIIASGKRAPHLAAILVGNNGASETYVASKIKDCKEVGFTSSLYRFSSTASEAEVLEKIAELNVDPEVDGFIVQLPLPKQMDQEKVIMAINSHKDVDGFHPENFGRMALEMSTFLPATPFGILTLLERYNIETKGKNCVIIGRSKIVGRPMSILMGRKDFPGNATVTVTHSYTPHIDEFTKNADIVITALGDPEFLKEDMIKDGVVIVDVGITRVEDANAPKGYRIVGDVDFESCEKKASWITPVPGGVGPMTRAMLLKNTILAYKHTIYKD</sequence>
<dbReference type="InterPro" id="IPR036291">
    <property type="entry name" value="NAD(P)-bd_dom_sf"/>
</dbReference>
<keyword evidence="10 12" id="KW-0486">Methionine biosynthesis</keyword>
<dbReference type="Proteomes" id="UP000238565">
    <property type="component" value="Unassembled WGS sequence"/>
</dbReference>
<dbReference type="SUPFAM" id="SSF51735">
    <property type="entry name" value="NAD(P)-binding Rossmann-fold domains"/>
    <property type="match status" value="1"/>
</dbReference>
<evidence type="ECO:0000256" key="8">
    <source>
        <dbReference type="ARBA" id="ARBA00023002"/>
    </source>
</evidence>
<evidence type="ECO:0000256" key="6">
    <source>
        <dbReference type="ARBA" id="ARBA00022801"/>
    </source>
</evidence>
<dbReference type="InterPro" id="IPR020631">
    <property type="entry name" value="THF_DH/CycHdrlase_NAD-bd_dom"/>
</dbReference>
<dbReference type="FunFam" id="3.40.50.720:FF:000189">
    <property type="entry name" value="Bifunctional protein FolD"/>
    <property type="match status" value="1"/>
</dbReference>
<dbReference type="InterPro" id="IPR020867">
    <property type="entry name" value="THF_DH/CycHdrlase_CS"/>
</dbReference>
<evidence type="ECO:0000256" key="4">
    <source>
        <dbReference type="ARBA" id="ARBA00022605"/>
    </source>
</evidence>
<evidence type="ECO:0000313" key="16">
    <source>
        <dbReference type="Proteomes" id="UP000238565"/>
    </source>
</evidence>
<evidence type="ECO:0000256" key="11">
    <source>
        <dbReference type="ARBA" id="ARBA00023268"/>
    </source>
</evidence>
<keyword evidence="4 12" id="KW-0028">Amino-acid biosynthesis</keyword>
<dbReference type="GO" id="GO:0004488">
    <property type="term" value="F:methylenetetrahydrofolate dehydrogenase (NADP+) activity"/>
    <property type="evidence" value="ECO:0007669"/>
    <property type="project" value="UniProtKB-UniRule"/>
</dbReference>
<evidence type="ECO:0000256" key="10">
    <source>
        <dbReference type="ARBA" id="ARBA00023167"/>
    </source>
</evidence>
<evidence type="ECO:0000256" key="1">
    <source>
        <dbReference type="ARBA" id="ARBA00004777"/>
    </source>
</evidence>
<dbReference type="HAMAP" id="MF_01576">
    <property type="entry name" value="THF_DHG_CYH"/>
    <property type="match status" value="1"/>
</dbReference>
<dbReference type="GO" id="GO:0035999">
    <property type="term" value="P:tetrahydrofolate interconversion"/>
    <property type="evidence" value="ECO:0007669"/>
    <property type="project" value="UniProtKB-UniRule"/>
</dbReference>
<comment type="caution">
    <text evidence="12">Lacks conserved residue(s) required for the propagation of feature annotation.</text>
</comment>
<dbReference type="UniPathway" id="UPA00193"/>
<accession>A0A2S7I671</accession>
<dbReference type="AlphaFoldDB" id="A0A2S7I671"/>
<evidence type="ECO:0000256" key="3">
    <source>
        <dbReference type="ARBA" id="ARBA00022563"/>
    </source>
</evidence>
<dbReference type="InterPro" id="IPR000672">
    <property type="entry name" value="THF_DH/CycHdrlase"/>
</dbReference>
<dbReference type="EMBL" id="PTPZ01000002">
    <property type="protein sequence ID" value="PPZ92029.1"/>
    <property type="molecule type" value="Genomic_DNA"/>
</dbReference>
<proteinExistence type="inferred from homology"/>
<keyword evidence="3 12" id="KW-0554">One-carbon metabolism</keyword>
<keyword evidence="8 12" id="KW-0560">Oxidoreductase</keyword>
<dbReference type="Gene3D" id="3.40.50.10860">
    <property type="entry name" value="Leucine Dehydrogenase, chain A, domain 1"/>
    <property type="match status" value="1"/>
</dbReference>
<dbReference type="RefSeq" id="WP_104792866.1">
    <property type="nucleotide sequence ID" value="NZ_PTPZ01000002.1"/>
</dbReference>